<dbReference type="AlphaFoldDB" id="A0A2P2QQ33"/>
<reference evidence="1" key="1">
    <citation type="submission" date="2018-02" db="EMBL/GenBank/DDBJ databases">
        <title>Rhizophora mucronata_Transcriptome.</title>
        <authorList>
            <person name="Meera S.P."/>
            <person name="Sreeshan A."/>
            <person name="Augustine A."/>
        </authorList>
    </citation>
    <scope>NUCLEOTIDE SEQUENCE</scope>
    <source>
        <tissue evidence="1">Leaf</tissue>
    </source>
</reference>
<evidence type="ECO:0000313" key="1">
    <source>
        <dbReference type="EMBL" id="MBX69057.1"/>
    </source>
</evidence>
<organism evidence="1">
    <name type="scientific">Rhizophora mucronata</name>
    <name type="common">Asiatic mangrove</name>
    <dbReference type="NCBI Taxonomy" id="61149"/>
    <lineage>
        <taxon>Eukaryota</taxon>
        <taxon>Viridiplantae</taxon>
        <taxon>Streptophyta</taxon>
        <taxon>Embryophyta</taxon>
        <taxon>Tracheophyta</taxon>
        <taxon>Spermatophyta</taxon>
        <taxon>Magnoliopsida</taxon>
        <taxon>eudicotyledons</taxon>
        <taxon>Gunneridae</taxon>
        <taxon>Pentapetalae</taxon>
        <taxon>rosids</taxon>
        <taxon>fabids</taxon>
        <taxon>Malpighiales</taxon>
        <taxon>Rhizophoraceae</taxon>
        <taxon>Rhizophora</taxon>
    </lineage>
</organism>
<sequence length="46" mass="5293">MRTSHTKYFLIKFVYAESNIMHLVASTCITKAADKLQHKISSHLKT</sequence>
<proteinExistence type="predicted"/>
<dbReference type="EMBL" id="GGEC01088573">
    <property type="protein sequence ID" value="MBX69057.1"/>
    <property type="molecule type" value="Transcribed_RNA"/>
</dbReference>
<protein>
    <submittedName>
        <fullName evidence="1">Uncharacterized protein</fullName>
    </submittedName>
</protein>
<accession>A0A2P2QQ33</accession>
<name>A0A2P2QQ33_RHIMU</name>